<organism evidence="1 2">
    <name type="scientific">Smallanthus sonchifolius</name>
    <dbReference type="NCBI Taxonomy" id="185202"/>
    <lineage>
        <taxon>Eukaryota</taxon>
        <taxon>Viridiplantae</taxon>
        <taxon>Streptophyta</taxon>
        <taxon>Embryophyta</taxon>
        <taxon>Tracheophyta</taxon>
        <taxon>Spermatophyta</taxon>
        <taxon>Magnoliopsida</taxon>
        <taxon>eudicotyledons</taxon>
        <taxon>Gunneridae</taxon>
        <taxon>Pentapetalae</taxon>
        <taxon>asterids</taxon>
        <taxon>campanulids</taxon>
        <taxon>Asterales</taxon>
        <taxon>Asteraceae</taxon>
        <taxon>Asteroideae</taxon>
        <taxon>Heliantheae alliance</taxon>
        <taxon>Millerieae</taxon>
        <taxon>Smallanthus</taxon>
    </lineage>
</organism>
<gene>
    <name evidence="1" type="ORF">L1987_64528</name>
</gene>
<protein>
    <submittedName>
        <fullName evidence="1">Uncharacterized protein</fullName>
    </submittedName>
</protein>
<reference evidence="1 2" key="2">
    <citation type="journal article" date="2022" name="Mol. Ecol. Resour.">
        <title>The genomes of chicory, endive, great burdock and yacon provide insights into Asteraceae paleo-polyploidization history and plant inulin production.</title>
        <authorList>
            <person name="Fan W."/>
            <person name="Wang S."/>
            <person name="Wang H."/>
            <person name="Wang A."/>
            <person name="Jiang F."/>
            <person name="Liu H."/>
            <person name="Zhao H."/>
            <person name="Xu D."/>
            <person name="Zhang Y."/>
        </authorList>
    </citation>
    <scope>NUCLEOTIDE SEQUENCE [LARGE SCALE GENOMIC DNA]</scope>
    <source>
        <strain evidence="2">cv. Yunnan</strain>
        <tissue evidence="1">Leaves</tissue>
    </source>
</reference>
<evidence type="ECO:0000313" key="2">
    <source>
        <dbReference type="Proteomes" id="UP001056120"/>
    </source>
</evidence>
<sequence>MELDGELRSNVPSNIRKENAICQTNREYVEGVRILPPSLLSPPKPVHESVIVATTGIDQADPEKNRSLESPVLMERELKYYGITYSQKLAITSRLCGPSKAIRAIDMDGWEQGEHEFFEDQVKALGLDYDYCIDDVESDDENGTAQFFATQMKVGMPKVPLPTPPSSPQMICKSVPLLGFGVVNLVILSLLLVFGHYFILLFDGGGHWLCNPYHDCSDCNLLRNAGGPVQLILCEIQVPKLTKMEVYNNVKGGLICDSFCGYITCACSILVGPNFWVFWLSGWTTIGVLIINGQWPTGVTSKREKQKNAGPNFNLNSKPTEVKRMGLQWGPSFWVAHVEVIKDPKMVPIAPKKVISGFNYSRAVQGGKGSPRQQPIPTPVVAKTLVSGVSTTSPTRSVPSVGNINSINDMGFDSANRFSELDIPSSIKFNKLILGHDDLYPPDQGLADSMDVEVNPLNSNGKVDNMENGNYGITAAQKQVIMNCMNGFKYVQAEAVEEWSQGEWDFFADKCMEMGIDPENSILYPEEDTEIDDIEDIDGLDSLHAVARLKKQGAYENPVVTKAPNRPIVLIRLMESPLKSWTDLNFLDSARWPNFPVLNVLGRSPIVIYWRLDSATFTLIGIRDFEPIEGIYIKGSSHWDFHMDGFVCEAVEVANTQGAGPFSGGFFSHTYPFISMDSIDKKTKADVLRAGEPPDPSADDRFWSSDGSDDEMIDKDNATRNNNNEGYTGINKNHQRNRPHKKSSSTRANQRAQGKENESYDINSDDRNLHETESCMGVSIHPSADEGSMHGVLGIPQNLNTTDPISKDNLSGTEGMNVKDSTLVNTMSNGGILTNMEYEGDSILNNLSNYDSGCNLKDYKEGEDPEVNSTITIKSGPLVGKNEARNLCSPNGYAQDLTAGVDLCVPTGGSANWETLTSIIEARDRRKDQDDEPRDAILQRILLLDKVPSEDTCISFFETTNSMVECLAKWWDSHTQTHHAVRRKSNSKDGNQSVWIDIEHSGDSNETGIQGGVRKKIRGAPLCSSQEAHTRAPHTNGSSLNIEDINGRTIHKI</sequence>
<accession>A0ACB9BS49</accession>
<proteinExistence type="predicted"/>
<keyword evidence="2" id="KW-1185">Reference proteome</keyword>
<dbReference type="Proteomes" id="UP001056120">
    <property type="component" value="Linkage Group LG22"/>
</dbReference>
<dbReference type="EMBL" id="CM042039">
    <property type="protein sequence ID" value="KAI3724763.1"/>
    <property type="molecule type" value="Genomic_DNA"/>
</dbReference>
<evidence type="ECO:0000313" key="1">
    <source>
        <dbReference type="EMBL" id="KAI3724763.1"/>
    </source>
</evidence>
<name>A0ACB9BS49_9ASTR</name>
<comment type="caution">
    <text evidence="1">The sequence shown here is derived from an EMBL/GenBank/DDBJ whole genome shotgun (WGS) entry which is preliminary data.</text>
</comment>
<reference evidence="2" key="1">
    <citation type="journal article" date="2022" name="Mol. Ecol. Resour.">
        <title>The genomes of chicory, endive, great burdock and yacon provide insights into Asteraceae palaeo-polyploidization history and plant inulin production.</title>
        <authorList>
            <person name="Fan W."/>
            <person name="Wang S."/>
            <person name="Wang H."/>
            <person name="Wang A."/>
            <person name="Jiang F."/>
            <person name="Liu H."/>
            <person name="Zhao H."/>
            <person name="Xu D."/>
            <person name="Zhang Y."/>
        </authorList>
    </citation>
    <scope>NUCLEOTIDE SEQUENCE [LARGE SCALE GENOMIC DNA]</scope>
    <source>
        <strain evidence="2">cv. Yunnan</strain>
    </source>
</reference>